<dbReference type="AlphaFoldDB" id="A0A9Q8ZES2"/>
<reference evidence="2" key="1">
    <citation type="submission" date="2021-12" db="EMBL/GenBank/DDBJ databases">
        <title>Curvularia clavata genome.</title>
        <authorList>
            <person name="Cao Y."/>
        </authorList>
    </citation>
    <scope>NUCLEOTIDE SEQUENCE</scope>
    <source>
        <strain evidence="2">Yc1106</strain>
    </source>
</reference>
<proteinExistence type="predicted"/>
<dbReference type="OrthoDB" id="3688227at2759"/>
<gene>
    <name evidence="2" type="ORF">yc1106_06147</name>
</gene>
<name>A0A9Q8ZES2_CURCL</name>
<dbReference type="Proteomes" id="UP001056012">
    <property type="component" value="Chromosome 4"/>
</dbReference>
<dbReference type="VEuPathDB" id="FungiDB:yc1106_06147"/>
<evidence type="ECO:0000256" key="1">
    <source>
        <dbReference type="SAM" id="MobiDB-lite"/>
    </source>
</evidence>
<accession>A0A9Q8ZES2</accession>
<feature type="region of interest" description="Disordered" evidence="1">
    <location>
        <begin position="19"/>
        <end position="42"/>
    </location>
</feature>
<sequence>MNALDLLVDFTTLISTSVESMPNEDENSNDYIGSSHDTAAPSLASEYPLPFRQYHSTRQTPKETVPRSFAADPPSRDVVSPSTSYVPECRMANNEHQRISPSFIQHDDRTSYVFNTYLQENHSVGPSSSLTSVPPQPWFQQSEPPSQWAMHYEADPTLTSVSAPWYNAQTPRAFGPPQQHQTASYQDIQIPCPNPPSQCWTQTPQGPYSSTWLPWVASEAPYDRDFLTQYNEWTIPSTSGTKTSTG</sequence>
<organism evidence="2 3">
    <name type="scientific">Curvularia clavata</name>
    <dbReference type="NCBI Taxonomy" id="95742"/>
    <lineage>
        <taxon>Eukaryota</taxon>
        <taxon>Fungi</taxon>
        <taxon>Dikarya</taxon>
        <taxon>Ascomycota</taxon>
        <taxon>Pezizomycotina</taxon>
        <taxon>Dothideomycetes</taxon>
        <taxon>Pleosporomycetidae</taxon>
        <taxon>Pleosporales</taxon>
        <taxon>Pleosporineae</taxon>
        <taxon>Pleosporaceae</taxon>
        <taxon>Curvularia</taxon>
    </lineage>
</organism>
<keyword evidence="3" id="KW-1185">Reference proteome</keyword>
<dbReference type="EMBL" id="CP089277">
    <property type="protein sequence ID" value="USP78873.1"/>
    <property type="molecule type" value="Genomic_DNA"/>
</dbReference>
<feature type="region of interest" description="Disordered" evidence="1">
    <location>
        <begin position="57"/>
        <end position="83"/>
    </location>
</feature>
<protein>
    <submittedName>
        <fullName evidence="2">Uncharacterized protein</fullName>
    </submittedName>
</protein>
<evidence type="ECO:0000313" key="2">
    <source>
        <dbReference type="EMBL" id="USP78873.1"/>
    </source>
</evidence>
<evidence type="ECO:0000313" key="3">
    <source>
        <dbReference type="Proteomes" id="UP001056012"/>
    </source>
</evidence>